<dbReference type="Gene3D" id="3.90.870.10">
    <property type="entry name" value="DHBP synthase"/>
    <property type="match status" value="1"/>
</dbReference>
<dbReference type="GO" id="GO:0005524">
    <property type="term" value="F:ATP binding"/>
    <property type="evidence" value="ECO:0007669"/>
    <property type="project" value="UniProtKB-UniRule"/>
</dbReference>
<comment type="similarity">
    <text evidence="9">Belongs to the SUA5 family. TsaC subfamily.</text>
</comment>
<dbReference type="RefSeq" id="WP_128384065.1">
    <property type="nucleotide sequence ID" value="NZ_CP035033.1"/>
</dbReference>
<keyword evidence="3 9" id="KW-0808">Transferase</keyword>
<evidence type="ECO:0000256" key="8">
    <source>
        <dbReference type="ARBA" id="ARBA00048366"/>
    </source>
</evidence>
<keyword evidence="4 9" id="KW-0819">tRNA processing</keyword>
<accession>A0A451G426</accession>
<proteinExistence type="inferred from homology"/>
<evidence type="ECO:0000256" key="5">
    <source>
        <dbReference type="ARBA" id="ARBA00022695"/>
    </source>
</evidence>
<dbReference type="GO" id="GO:0003725">
    <property type="term" value="F:double-stranded RNA binding"/>
    <property type="evidence" value="ECO:0007669"/>
    <property type="project" value="InterPro"/>
</dbReference>
<dbReference type="SUPFAM" id="SSF55821">
    <property type="entry name" value="YrdC/RibB"/>
    <property type="match status" value="1"/>
</dbReference>
<dbReference type="HAMAP" id="MF_01852">
    <property type="entry name" value="TsaC"/>
    <property type="match status" value="1"/>
</dbReference>
<dbReference type="PANTHER" id="PTHR17490:SF18">
    <property type="entry name" value="THREONYLCARBAMOYL-AMP SYNTHASE"/>
    <property type="match status" value="1"/>
</dbReference>
<dbReference type="GO" id="GO:0005737">
    <property type="term" value="C:cytoplasm"/>
    <property type="evidence" value="ECO:0007669"/>
    <property type="project" value="UniProtKB-SubCell"/>
</dbReference>
<dbReference type="KEGG" id="htr:EPV75_00220"/>
<dbReference type="AlphaFoldDB" id="A0A451G426"/>
<keyword evidence="5 9" id="KW-0548">Nucleotidyltransferase</keyword>
<keyword evidence="2 9" id="KW-0963">Cytoplasm</keyword>
<dbReference type="GO" id="GO:0000049">
    <property type="term" value="F:tRNA binding"/>
    <property type="evidence" value="ECO:0007669"/>
    <property type="project" value="TreeGrafter"/>
</dbReference>
<evidence type="ECO:0000256" key="2">
    <source>
        <dbReference type="ARBA" id="ARBA00022490"/>
    </source>
</evidence>
<feature type="domain" description="YrdC-like" evidence="10">
    <location>
        <begin position="5"/>
        <end position="185"/>
    </location>
</feature>
<evidence type="ECO:0000256" key="4">
    <source>
        <dbReference type="ARBA" id="ARBA00022694"/>
    </source>
</evidence>
<keyword evidence="12" id="KW-1185">Reference proteome</keyword>
<evidence type="ECO:0000256" key="6">
    <source>
        <dbReference type="ARBA" id="ARBA00022741"/>
    </source>
</evidence>
<sequence>MTEKRLNAAEAADWVRNGGVLAYPTEAVYGLGCDPFNETAFQRLLALKGRPLEKGVILIASQVEQVADLAELYECPWSESVLQSWQADRAVTWVLPAKSMVPNWVTGGRKTVAIRVTRHPQVQTLCDALGGPLVSTSANVSGEEPIRSEAACLAAFPEVPVLIGQVSGAATPSEIWEAETGRRLR</sequence>
<evidence type="ECO:0000313" key="12">
    <source>
        <dbReference type="Proteomes" id="UP000285478"/>
    </source>
</evidence>
<dbReference type="PANTHER" id="PTHR17490">
    <property type="entry name" value="SUA5"/>
    <property type="match status" value="1"/>
</dbReference>
<dbReference type="Proteomes" id="UP000285478">
    <property type="component" value="Chromosome"/>
</dbReference>
<dbReference type="EC" id="2.7.7.87" evidence="9"/>
<dbReference type="GO" id="GO:0006450">
    <property type="term" value="P:regulation of translational fidelity"/>
    <property type="evidence" value="ECO:0007669"/>
    <property type="project" value="TreeGrafter"/>
</dbReference>
<evidence type="ECO:0000256" key="1">
    <source>
        <dbReference type="ARBA" id="ARBA00004496"/>
    </source>
</evidence>
<evidence type="ECO:0000259" key="10">
    <source>
        <dbReference type="PROSITE" id="PS51163"/>
    </source>
</evidence>
<dbReference type="PROSITE" id="PS51163">
    <property type="entry name" value="YRDC"/>
    <property type="match status" value="1"/>
</dbReference>
<dbReference type="InterPro" id="IPR017945">
    <property type="entry name" value="DHBP_synth_RibB-like_a/b_dom"/>
</dbReference>
<dbReference type="EMBL" id="CP035033">
    <property type="protein sequence ID" value="QAB14208.1"/>
    <property type="molecule type" value="Genomic_DNA"/>
</dbReference>
<comment type="function">
    <text evidence="9">Required for the formation of a threonylcarbamoyl group on adenosine at position 37 (t(6)A37) in tRNAs that read codons beginning with adenine. Catalyzes the conversion of L-threonine, HCO(3)(-)/CO(2) and ATP to give threonylcarbamoyl-AMP (TC-AMP) as the acyladenylate intermediate, with the release of diphosphate.</text>
</comment>
<evidence type="ECO:0000256" key="7">
    <source>
        <dbReference type="ARBA" id="ARBA00022840"/>
    </source>
</evidence>
<evidence type="ECO:0000313" key="11">
    <source>
        <dbReference type="EMBL" id="QAB14208.1"/>
    </source>
</evidence>
<dbReference type="GO" id="GO:0061710">
    <property type="term" value="F:L-threonylcarbamoyladenylate synthase"/>
    <property type="evidence" value="ECO:0007669"/>
    <property type="project" value="UniProtKB-EC"/>
</dbReference>
<dbReference type="Pfam" id="PF01300">
    <property type="entry name" value="Sua5_yciO_yrdC"/>
    <property type="match status" value="1"/>
</dbReference>
<organism evidence="11 12">
    <name type="scientific">Hydrogenovibrio thermophilus</name>
    <dbReference type="NCBI Taxonomy" id="265883"/>
    <lineage>
        <taxon>Bacteria</taxon>
        <taxon>Pseudomonadati</taxon>
        <taxon>Pseudomonadota</taxon>
        <taxon>Gammaproteobacteria</taxon>
        <taxon>Thiotrichales</taxon>
        <taxon>Piscirickettsiaceae</taxon>
        <taxon>Hydrogenovibrio</taxon>
    </lineage>
</organism>
<dbReference type="InterPro" id="IPR050156">
    <property type="entry name" value="TC-AMP_synthase_SUA5"/>
</dbReference>
<name>A0A451G426_9GAMM</name>
<dbReference type="InterPro" id="IPR023535">
    <property type="entry name" value="TC-AMP_synthase"/>
</dbReference>
<gene>
    <name evidence="9" type="primary">tsaC</name>
    <name evidence="11" type="ORF">EPV75_00220</name>
</gene>
<evidence type="ECO:0000256" key="3">
    <source>
        <dbReference type="ARBA" id="ARBA00022679"/>
    </source>
</evidence>
<protein>
    <recommendedName>
        <fullName evidence="9">Threonylcarbamoyl-AMP synthase</fullName>
        <shortName evidence="9">TC-AMP synthase</shortName>
        <ecNumber evidence="9">2.7.7.87</ecNumber>
    </recommendedName>
    <alternativeName>
        <fullName evidence="9">L-threonylcarbamoyladenylate synthase</fullName>
    </alternativeName>
    <alternativeName>
        <fullName evidence="9">t(6)A37 threonylcarbamoyladenosine biosynthesis protein TsaC</fullName>
    </alternativeName>
    <alternativeName>
        <fullName evidence="9">tRNA threonylcarbamoyladenosine biosynthesis protein TsaC</fullName>
    </alternativeName>
</protein>
<reference evidence="11 12" key="1">
    <citation type="journal article" date="2018" name="Environ. Microbiol.">
        <title>Genomes of ubiquitous marine and hypersaline Hydrogenovibrio, Thiomicrorhabdus and Thiomicrospira spp. encode a diversity of mechanisms to sustain chemolithoautotrophy in heterogeneous environments.</title>
        <authorList>
            <person name="Scott K.M."/>
            <person name="Williams J."/>
            <person name="Porter C.M.B."/>
            <person name="Russel S."/>
            <person name="Harmer T.L."/>
            <person name="Paul J.H."/>
            <person name="Antonen K.M."/>
            <person name="Bridges M.K."/>
            <person name="Camper G.J."/>
            <person name="Campla C.K."/>
            <person name="Casella L.G."/>
            <person name="Chase E."/>
            <person name="Conrad J.W."/>
            <person name="Cruz M.C."/>
            <person name="Dunlap D.S."/>
            <person name="Duran L."/>
            <person name="Fahsbender E.M."/>
            <person name="Goldsmith D.B."/>
            <person name="Keeley R.F."/>
            <person name="Kondoff M.R."/>
            <person name="Kussy B.I."/>
            <person name="Lane M.K."/>
            <person name="Lawler S."/>
            <person name="Leigh B.A."/>
            <person name="Lewis C."/>
            <person name="Lostal L.M."/>
            <person name="Marking D."/>
            <person name="Mancera P.A."/>
            <person name="McClenthan E.C."/>
            <person name="McIntyre E.A."/>
            <person name="Mine J.A."/>
            <person name="Modi S."/>
            <person name="Moore B.D."/>
            <person name="Morgan W.A."/>
            <person name="Nelson K.M."/>
            <person name="Nguyen K.N."/>
            <person name="Ogburn N."/>
            <person name="Parrino D.G."/>
            <person name="Pedapudi A.D."/>
            <person name="Pelham R.P."/>
            <person name="Preece A.M."/>
            <person name="Rampersad E.A."/>
            <person name="Richardson J.C."/>
            <person name="Rodgers C.M."/>
            <person name="Schaffer B.L."/>
            <person name="Sheridan N.E."/>
            <person name="Solone M.R."/>
            <person name="Staley Z.R."/>
            <person name="Tabuchi M."/>
            <person name="Waide R.J."/>
            <person name="Wanjugi P.W."/>
            <person name="Young S."/>
            <person name="Clum A."/>
            <person name="Daum C."/>
            <person name="Huntemann M."/>
            <person name="Ivanova N."/>
            <person name="Kyrpides N."/>
            <person name="Mikhailova N."/>
            <person name="Palaniappan K."/>
            <person name="Pillay M."/>
            <person name="Reddy T.B.K."/>
            <person name="Shapiro N."/>
            <person name="Stamatis D."/>
            <person name="Varghese N."/>
            <person name="Woyke T."/>
            <person name="Boden R."/>
            <person name="Freyermuth S.K."/>
            <person name="Kerfeld C.A."/>
        </authorList>
    </citation>
    <scope>NUCLEOTIDE SEQUENCE [LARGE SCALE GENOMIC DNA]</scope>
    <source>
        <strain evidence="11 12">JR-2</strain>
    </source>
</reference>
<comment type="subcellular location">
    <subcellularLocation>
        <location evidence="1 9">Cytoplasm</location>
    </subcellularLocation>
</comment>
<comment type="catalytic activity">
    <reaction evidence="8 9">
        <text>L-threonine + hydrogencarbonate + ATP = L-threonylcarbamoyladenylate + diphosphate + H2O</text>
        <dbReference type="Rhea" id="RHEA:36407"/>
        <dbReference type="ChEBI" id="CHEBI:15377"/>
        <dbReference type="ChEBI" id="CHEBI:17544"/>
        <dbReference type="ChEBI" id="CHEBI:30616"/>
        <dbReference type="ChEBI" id="CHEBI:33019"/>
        <dbReference type="ChEBI" id="CHEBI:57926"/>
        <dbReference type="ChEBI" id="CHEBI:73682"/>
        <dbReference type="EC" id="2.7.7.87"/>
    </reaction>
</comment>
<keyword evidence="7 9" id="KW-0067">ATP-binding</keyword>
<keyword evidence="6 9" id="KW-0547">Nucleotide-binding</keyword>
<dbReference type="GO" id="GO:0002949">
    <property type="term" value="P:tRNA threonylcarbamoyladenosine modification"/>
    <property type="evidence" value="ECO:0007669"/>
    <property type="project" value="UniProtKB-UniRule"/>
</dbReference>
<evidence type="ECO:0000256" key="9">
    <source>
        <dbReference type="HAMAP-Rule" id="MF_01852"/>
    </source>
</evidence>
<dbReference type="InterPro" id="IPR006070">
    <property type="entry name" value="Sua5-like_dom"/>
</dbReference>